<dbReference type="InterPro" id="IPR011990">
    <property type="entry name" value="TPR-like_helical_dom_sf"/>
</dbReference>
<feature type="non-terminal residue" evidence="2">
    <location>
        <position position="1"/>
    </location>
</feature>
<comment type="caution">
    <text evidence="2">The sequence shown here is derived from an EMBL/GenBank/DDBJ whole genome shotgun (WGS) entry which is preliminary data.</text>
</comment>
<accession>A0ABM8W1I6</accession>
<keyword evidence="1" id="KW-0802">TPR repeat</keyword>
<dbReference type="EMBL" id="CAJVQB010000661">
    <property type="protein sequence ID" value="CAG8500953.1"/>
    <property type="molecule type" value="Genomic_DNA"/>
</dbReference>
<organism evidence="2 3">
    <name type="scientific">Gigaspora margarita</name>
    <dbReference type="NCBI Taxonomy" id="4874"/>
    <lineage>
        <taxon>Eukaryota</taxon>
        <taxon>Fungi</taxon>
        <taxon>Fungi incertae sedis</taxon>
        <taxon>Mucoromycota</taxon>
        <taxon>Glomeromycotina</taxon>
        <taxon>Glomeromycetes</taxon>
        <taxon>Diversisporales</taxon>
        <taxon>Gigasporaceae</taxon>
        <taxon>Gigaspora</taxon>
    </lineage>
</organism>
<evidence type="ECO:0000313" key="2">
    <source>
        <dbReference type="EMBL" id="CAG8500953.1"/>
    </source>
</evidence>
<protein>
    <submittedName>
        <fullName evidence="2">9209_t:CDS:1</fullName>
    </submittedName>
</protein>
<dbReference type="SUPFAM" id="SSF48452">
    <property type="entry name" value="TPR-like"/>
    <property type="match status" value="1"/>
</dbReference>
<proteinExistence type="predicted"/>
<name>A0ABM8W1I6_GIGMA</name>
<dbReference type="Pfam" id="PF12895">
    <property type="entry name" value="ANAPC3"/>
    <property type="match status" value="1"/>
</dbReference>
<sequence length="164" mass="19042">WAPSLSLNDQHVHHRSVLTFVIDVLVHSNNVLQKLINTLLFHGELFYSLKQYDKALLYYDKVSEFDPFNLIASSFHGKVYYLLGQYYKAFLDLNKALDINPLDIATLLYRGEAYFNHDAFNGFDFTSMKQFSSKKFEINNITAIMLCGEEYSIRGHLDDTKKVI</sequence>
<feature type="repeat" description="TPR" evidence="1">
    <location>
        <begin position="70"/>
        <end position="103"/>
    </location>
</feature>
<dbReference type="SMART" id="SM00028">
    <property type="entry name" value="TPR"/>
    <property type="match status" value="2"/>
</dbReference>
<dbReference type="PROSITE" id="PS50005">
    <property type="entry name" value="TPR"/>
    <property type="match status" value="2"/>
</dbReference>
<dbReference type="Proteomes" id="UP000789901">
    <property type="component" value="Unassembled WGS sequence"/>
</dbReference>
<evidence type="ECO:0000313" key="3">
    <source>
        <dbReference type="Proteomes" id="UP000789901"/>
    </source>
</evidence>
<evidence type="ECO:0000256" key="1">
    <source>
        <dbReference type="PROSITE-ProRule" id="PRU00339"/>
    </source>
</evidence>
<dbReference type="InterPro" id="IPR019734">
    <property type="entry name" value="TPR_rpt"/>
</dbReference>
<reference evidence="2 3" key="1">
    <citation type="submission" date="2021-06" db="EMBL/GenBank/DDBJ databases">
        <authorList>
            <person name="Kallberg Y."/>
            <person name="Tangrot J."/>
            <person name="Rosling A."/>
        </authorList>
    </citation>
    <scope>NUCLEOTIDE SEQUENCE [LARGE SCALE GENOMIC DNA]</scope>
    <source>
        <strain evidence="2 3">120-4 pot B 10/14</strain>
    </source>
</reference>
<keyword evidence="3" id="KW-1185">Reference proteome</keyword>
<feature type="repeat" description="TPR" evidence="1">
    <location>
        <begin position="36"/>
        <end position="69"/>
    </location>
</feature>
<gene>
    <name evidence="2" type="ORF">GMARGA_LOCUS2199</name>
</gene>
<dbReference type="Gene3D" id="1.25.40.10">
    <property type="entry name" value="Tetratricopeptide repeat domain"/>
    <property type="match status" value="1"/>
</dbReference>